<keyword evidence="4" id="KW-0670">Pyruvate</keyword>
<reference evidence="6" key="1">
    <citation type="submission" date="2016-12" db="EMBL/GenBank/DDBJ databases">
        <authorList>
            <person name="Rodrigo-Torres L."/>
            <person name="Arahal R.D."/>
            <person name="Lucena T."/>
        </authorList>
    </citation>
    <scope>NUCLEOTIDE SEQUENCE [LARGE SCALE GENOMIC DNA]</scope>
</reference>
<keyword evidence="1" id="KW-0210">Decarboxylase</keyword>
<dbReference type="EC" id="4.1.1.65" evidence="5"/>
<evidence type="ECO:0000256" key="3">
    <source>
        <dbReference type="ARBA" id="ARBA00023239"/>
    </source>
</evidence>
<keyword evidence="3 5" id="KW-0456">Lyase</keyword>
<dbReference type="AlphaFoldDB" id="A0A1M7YY11"/>
<name>A0A1M7YY11_9VIBR</name>
<evidence type="ECO:0000313" key="6">
    <source>
        <dbReference type="Proteomes" id="UP000184600"/>
    </source>
</evidence>
<evidence type="ECO:0000256" key="2">
    <source>
        <dbReference type="ARBA" id="ARBA00023145"/>
    </source>
</evidence>
<dbReference type="OrthoDB" id="9802030at2"/>
<dbReference type="Proteomes" id="UP000184600">
    <property type="component" value="Unassembled WGS sequence"/>
</dbReference>
<keyword evidence="6" id="KW-1185">Reference proteome</keyword>
<evidence type="ECO:0000256" key="1">
    <source>
        <dbReference type="ARBA" id="ARBA00022793"/>
    </source>
</evidence>
<evidence type="ECO:0000256" key="4">
    <source>
        <dbReference type="ARBA" id="ARBA00023317"/>
    </source>
</evidence>
<dbReference type="InterPro" id="IPR003817">
    <property type="entry name" value="PS_Dcarbxylase"/>
</dbReference>
<accession>A0A1M7YY11</accession>
<dbReference type="GO" id="GO:0006646">
    <property type="term" value="P:phosphatidylethanolamine biosynthetic process"/>
    <property type="evidence" value="ECO:0007669"/>
    <property type="project" value="TreeGrafter"/>
</dbReference>
<dbReference type="PANTHER" id="PTHR10067">
    <property type="entry name" value="PHOSPHATIDYLSERINE DECARBOXYLASE"/>
    <property type="match status" value="1"/>
</dbReference>
<keyword evidence="2" id="KW-0865">Zymogen</keyword>
<evidence type="ECO:0000313" key="5">
    <source>
        <dbReference type="EMBL" id="SHO57530.1"/>
    </source>
</evidence>
<protein>
    <submittedName>
        <fullName evidence="5">Phosphatidylserine decarboxylase proenzyme</fullName>
        <ecNumber evidence="5">4.1.1.65</ecNumber>
    </submittedName>
</protein>
<dbReference type="GO" id="GO:0004609">
    <property type="term" value="F:phosphatidylserine decarboxylase activity"/>
    <property type="evidence" value="ECO:0007669"/>
    <property type="project" value="UniProtKB-EC"/>
</dbReference>
<gene>
    <name evidence="5" type="primary">psd_4</name>
    <name evidence="5" type="ORF">VQ7734_03300</name>
</gene>
<proteinExistence type="predicted"/>
<organism evidence="5 6">
    <name type="scientific">Vibrio quintilis</name>
    <dbReference type="NCBI Taxonomy" id="1117707"/>
    <lineage>
        <taxon>Bacteria</taxon>
        <taxon>Pseudomonadati</taxon>
        <taxon>Pseudomonadota</taxon>
        <taxon>Gammaproteobacteria</taxon>
        <taxon>Vibrionales</taxon>
        <taxon>Vibrionaceae</taxon>
        <taxon>Vibrio</taxon>
    </lineage>
</organism>
<dbReference type="RefSeq" id="WP_073584567.1">
    <property type="nucleotide sequence ID" value="NZ_AP024897.1"/>
</dbReference>
<dbReference type="Pfam" id="PF02666">
    <property type="entry name" value="PS_Dcarbxylase"/>
    <property type="match status" value="1"/>
</dbReference>
<dbReference type="PANTHER" id="PTHR10067:SF6">
    <property type="entry name" value="PHOSPHATIDYLSERINE DECARBOXYLASE PROENZYME, MITOCHONDRIAL"/>
    <property type="match status" value="1"/>
</dbReference>
<dbReference type="STRING" id="1117707.VQ7734_03300"/>
<dbReference type="EMBL" id="FRFG01000042">
    <property type="protein sequence ID" value="SHO57530.1"/>
    <property type="molecule type" value="Genomic_DNA"/>
</dbReference>
<sequence>MPVAEEHKTPFQQDAVPAIQYINRETGLQETERVYGEQALMFLYHSKPGGLLRRHLFRKPWFSQLNAVKKRLWLSRRHITGFADTFGVAVDEAEKPIGQYRSLDEFFCRRLTPQARPLNPDPQALLSPADGRVLSYPIMPGAIMQLKGQQVSIEELLQSPETAANLNGGTALVIRLAPKDYHRFHFPCDGTLLSQKTVSGPLESVHPIALRGGARSFLNKRMITTLESPRFGVIVMAEIGAMTIGTIEQTFSGGRFSRGQEKGCFHFGGSTVVLLWGPDGPAVDADILTNSASDTETLVKYGTQIAALNTF</sequence>